<keyword evidence="3" id="KW-1185">Reference proteome</keyword>
<evidence type="ECO:0000313" key="2">
    <source>
        <dbReference type="EMBL" id="MPC50629.1"/>
    </source>
</evidence>
<feature type="region of interest" description="Disordered" evidence="1">
    <location>
        <begin position="60"/>
        <end position="112"/>
    </location>
</feature>
<protein>
    <submittedName>
        <fullName evidence="2">Uncharacterized protein</fullName>
    </submittedName>
</protein>
<organism evidence="2 3">
    <name type="scientific">Portunus trituberculatus</name>
    <name type="common">Swimming crab</name>
    <name type="synonym">Neptunus trituberculatus</name>
    <dbReference type="NCBI Taxonomy" id="210409"/>
    <lineage>
        <taxon>Eukaryota</taxon>
        <taxon>Metazoa</taxon>
        <taxon>Ecdysozoa</taxon>
        <taxon>Arthropoda</taxon>
        <taxon>Crustacea</taxon>
        <taxon>Multicrustacea</taxon>
        <taxon>Malacostraca</taxon>
        <taxon>Eumalacostraca</taxon>
        <taxon>Eucarida</taxon>
        <taxon>Decapoda</taxon>
        <taxon>Pleocyemata</taxon>
        <taxon>Brachyura</taxon>
        <taxon>Eubrachyura</taxon>
        <taxon>Portunoidea</taxon>
        <taxon>Portunidae</taxon>
        <taxon>Portuninae</taxon>
        <taxon>Portunus</taxon>
    </lineage>
</organism>
<dbReference type="EMBL" id="VSRR010009628">
    <property type="protein sequence ID" value="MPC50629.1"/>
    <property type="molecule type" value="Genomic_DNA"/>
</dbReference>
<proteinExistence type="predicted"/>
<dbReference type="AlphaFoldDB" id="A0A5B7FZE5"/>
<accession>A0A5B7FZE5</accession>
<evidence type="ECO:0000313" key="3">
    <source>
        <dbReference type="Proteomes" id="UP000324222"/>
    </source>
</evidence>
<comment type="caution">
    <text evidence="2">The sequence shown here is derived from an EMBL/GenBank/DDBJ whole genome shotgun (WGS) entry which is preliminary data.</text>
</comment>
<reference evidence="2 3" key="1">
    <citation type="submission" date="2019-05" db="EMBL/GenBank/DDBJ databases">
        <title>Another draft genome of Portunus trituberculatus and its Hox gene families provides insights of decapod evolution.</title>
        <authorList>
            <person name="Jeong J.-H."/>
            <person name="Song I."/>
            <person name="Kim S."/>
            <person name="Choi T."/>
            <person name="Kim D."/>
            <person name="Ryu S."/>
            <person name="Kim W."/>
        </authorList>
    </citation>
    <scope>NUCLEOTIDE SEQUENCE [LARGE SCALE GENOMIC DNA]</scope>
    <source>
        <tissue evidence="2">Muscle</tissue>
    </source>
</reference>
<dbReference type="Proteomes" id="UP000324222">
    <property type="component" value="Unassembled WGS sequence"/>
</dbReference>
<name>A0A5B7FZE5_PORTR</name>
<sequence>MPRDPHPLILSSEDFTRPSLLLSPSRVLYYHHNYYSLPRLSHPLPISTTITARITTHIDTTSNISPTPLIPTATSSLLPLTAPPLPACPPSTCQPRRPSPGPNPPRQPRGRG</sequence>
<feature type="compositionally biased region" description="Pro residues" evidence="1">
    <location>
        <begin position="97"/>
        <end position="112"/>
    </location>
</feature>
<feature type="compositionally biased region" description="Low complexity" evidence="1">
    <location>
        <begin position="64"/>
        <end position="80"/>
    </location>
</feature>
<gene>
    <name evidence="2" type="ORF">E2C01_044458</name>
</gene>
<evidence type="ECO:0000256" key="1">
    <source>
        <dbReference type="SAM" id="MobiDB-lite"/>
    </source>
</evidence>